<name>A0AAN8RCZ3_9PEZI</name>
<gene>
    <name evidence="2" type="ORF">TWF718_008263</name>
</gene>
<feature type="compositionally biased region" description="Basic residues" evidence="1">
    <location>
        <begin position="1"/>
        <end position="12"/>
    </location>
</feature>
<proteinExistence type="predicted"/>
<evidence type="ECO:0000313" key="3">
    <source>
        <dbReference type="Proteomes" id="UP001313282"/>
    </source>
</evidence>
<accession>A0AAN8RCZ3</accession>
<reference evidence="2 3" key="1">
    <citation type="submission" date="2019-10" db="EMBL/GenBank/DDBJ databases">
        <authorList>
            <person name="Palmer J.M."/>
        </authorList>
    </citation>
    <scope>NUCLEOTIDE SEQUENCE [LARGE SCALE GENOMIC DNA]</scope>
    <source>
        <strain evidence="2 3">TWF718</strain>
    </source>
</reference>
<feature type="region of interest" description="Disordered" evidence="1">
    <location>
        <begin position="1"/>
        <end position="30"/>
    </location>
</feature>
<organism evidence="2 3">
    <name type="scientific">Orbilia javanica</name>
    <dbReference type="NCBI Taxonomy" id="47235"/>
    <lineage>
        <taxon>Eukaryota</taxon>
        <taxon>Fungi</taxon>
        <taxon>Dikarya</taxon>
        <taxon>Ascomycota</taxon>
        <taxon>Pezizomycotina</taxon>
        <taxon>Orbiliomycetes</taxon>
        <taxon>Orbiliales</taxon>
        <taxon>Orbiliaceae</taxon>
        <taxon>Orbilia</taxon>
    </lineage>
</organism>
<feature type="region of interest" description="Disordered" evidence="1">
    <location>
        <begin position="51"/>
        <end position="84"/>
    </location>
</feature>
<sequence length="125" mass="14250">MQAGEKRRRRKKVFEEMRSSHLFPPTSSSRHCQTIHTRHLIVQVYRRLSPAPDIPNNERLSRRREGISRNFGVEPVNPPASKMAKDGRIFNDISSSRCSSLPLHRPCRGPGVHVSAFPVKSQSLI</sequence>
<keyword evidence="3" id="KW-1185">Reference proteome</keyword>
<evidence type="ECO:0000256" key="1">
    <source>
        <dbReference type="SAM" id="MobiDB-lite"/>
    </source>
</evidence>
<dbReference type="EMBL" id="JAVHNR010000005">
    <property type="protein sequence ID" value="KAK6342883.1"/>
    <property type="molecule type" value="Genomic_DNA"/>
</dbReference>
<comment type="caution">
    <text evidence="2">The sequence shown here is derived from an EMBL/GenBank/DDBJ whole genome shotgun (WGS) entry which is preliminary data.</text>
</comment>
<protein>
    <submittedName>
        <fullName evidence="2">Uncharacterized protein</fullName>
    </submittedName>
</protein>
<evidence type="ECO:0000313" key="2">
    <source>
        <dbReference type="EMBL" id="KAK6342883.1"/>
    </source>
</evidence>
<dbReference type="AlphaFoldDB" id="A0AAN8RCZ3"/>
<dbReference type="Proteomes" id="UP001313282">
    <property type="component" value="Unassembled WGS sequence"/>
</dbReference>